<organism evidence="2 3">
    <name type="scientific">Pleurodeles waltl</name>
    <name type="common">Iberian ribbed newt</name>
    <dbReference type="NCBI Taxonomy" id="8319"/>
    <lineage>
        <taxon>Eukaryota</taxon>
        <taxon>Metazoa</taxon>
        <taxon>Chordata</taxon>
        <taxon>Craniata</taxon>
        <taxon>Vertebrata</taxon>
        <taxon>Euteleostomi</taxon>
        <taxon>Amphibia</taxon>
        <taxon>Batrachia</taxon>
        <taxon>Caudata</taxon>
        <taxon>Salamandroidea</taxon>
        <taxon>Salamandridae</taxon>
        <taxon>Pleurodelinae</taxon>
        <taxon>Pleurodeles</taxon>
    </lineage>
</organism>
<evidence type="ECO:0000313" key="3">
    <source>
        <dbReference type="Proteomes" id="UP001066276"/>
    </source>
</evidence>
<protein>
    <submittedName>
        <fullName evidence="2">Uncharacterized protein</fullName>
    </submittedName>
</protein>
<dbReference type="Proteomes" id="UP001066276">
    <property type="component" value="Chromosome 9"/>
</dbReference>
<comment type="caution">
    <text evidence="2">The sequence shown here is derived from an EMBL/GenBank/DDBJ whole genome shotgun (WGS) entry which is preliminary data.</text>
</comment>
<proteinExistence type="predicted"/>
<feature type="region of interest" description="Disordered" evidence="1">
    <location>
        <begin position="1"/>
        <end position="89"/>
    </location>
</feature>
<accession>A0AAV7MI71</accession>
<evidence type="ECO:0000313" key="2">
    <source>
        <dbReference type="EMBL" id="KAJ1103193.1"/>
    </source>
</evidence>
<gene>
    <name evidence="2" type="ORF">NDU88_000620</name>
</gene>
<sequence length="102" mass="11311">MAHEQPAAWCWRRGGVQPDARTRSPGPAQLDRRPAVEICGDRQDAEVGDEQWTEKRGAEERAGWQRPVFSLRPDLRGHGDGDEADGERDVAIGPCSAACFER</sequence>
<reference evidence="2" key="1">
    <citation type="journal article" date="2022" name="bioRxiv">
        <title>Sequencing and chromosome-scale assembly of the giantPleurodeles waltlgenome.</title>
        <authorList>
            <person name="Brown T."/>
            <person name="Elewa A."/>
            <person name="Iarovenko S."/>
            <person name="Subramanian E."/>
            <person name="Araus A.J."/>
            <person name="Petzold A."/>
            <person name="Susuki M."/>
            <person name="Suzuki K.-i.T."/>
            <person name="Hayashi T."/>
            <person name="Toyoda A."/>
            <person name="Oliveira C."/>
            <person name="Osipova E."/>
            <person name="Leigh N.D."/>
            <person name="Simon A."/>
            <person name="Yun M.H."/>
        </authorList>
    </citation>
    <scope>NUCLEOTIDE SEQUENCE</scope>
    <source>
        <strain evidence="2">20211129_DDA</strain>
        <tissue evidence="2">Liver</tissue>
    </source>
</reference>
<feature type="compositionally biased region" description="Basic and acidic residues" evidence="1">
    <location>
        <begin position="52"/>
        <end position="63"/>
    </location>
</feature>
<dbReference type="AlphaFoldDB" id="A0AAV7MI71"/>
<feature type="compositionally biased region" description="Basic and acidic residues" evidence="1">
    <location>
        <begin position="30"/>
        <end position="45"/>
    </location>
</feature>
<name>A0AAV7MI71_PLEWA</name>
<dbReference type="EMBL" id="JANPWB010000013">
    <property type="protein sequence ID" value="KAJ1103193.1"/>
    <property type="molecule type" value="Genomic_DNA"/>
</dbReference>
<keyword evidence="3" id="KW-1185">Reference proteome</keyword>
<evidence type="ECO:0000256" key="1">
    <source>
        <dbReference type="SAM" id="MobiDB-lite"/>
    </source>
</evidence>